<gene>
    <name evidence="2" type="ORF">BpJC7_16180</name>
</gene>
<accession>A0A5J4JI01</accession>
<feature type="transmembrane region" description="Helical" evidence="1">
    <location>
        <begin position="27"/>
        <end position="48"/>
    </location>
</feature>
<reference evidence="2 3" key="1">
    <citation type="submission" date="2019-09" db="EMBL/GenBank/DDBJ databases">
        <title>Draft genome sequence of Bacillus sp. JC-7.</title>
        <authorList>
            <person name="Tanaka N."/>
            <person name="Shiwa Y."/>
            <person name="Fujita N."/>
            <person name="Tanasupawat S."/>
        </authorList>
    </citation>
    <scope>NUCLEOTIDE SEQUENCE [LARGE SCALE GENOMIC DNA]</scope>
    <source>
        <strain evidence="2 3">JC-7</strain>
    </source>
</reference>
<evidence type="ECO:0000313" key="2">
    <source>
        <dbReference type="EMBL" id="GER70315.1"/>
    </source>
</evidence>
<keyword evidence="1" id="KW-0472">Membrane</keyword>
<keyword evidence="3" id="KW-1185">Reference proteome</keyword>
<dbReference type="Proteomes" id="UP000391919">
    <property type="component" value="Unassembled WGS sequence"/>
</dbReference>
<dbReference type="SUPFAM" id="SSF52954">
    <property type="entry name" value="Class II aaRS ABD-related"/>
    <property type="match status" value="1"/>
</dbReference>
<protein>
    <submittedName>
        <fullName evidence="2">Uncharacterized protein</fullName>
    </submittedName>
</protein>
<dbReference type="AlphaFoldDB" id="A0A5J4JI01"/>
<comment type="caution">
    <text evidence="2">The sequence shown here is derived from an EMBL/GenBank/DDBJ whole genome shotgun (WGS) entry which is preliminary data.</text>
</comment>
<organism evidence="2 3">
    <name type="scientific">Weizmannia acidilactici</name>
    <dbReference type="NCBI Taxonomy" id="2607726"/>
    <lineage>
        <taxon>Bacteria</taxon>
        <taxon>Bacillati</taxon>
        <taxon>Bacillota</taxon>
        <taxon>Bacilli</taxon>
        <taxon>Bacillales</taxon>
        <taxon>Bacillaceae</taxon>
        <taxon>Heyndrickxia</taxon>
    </lineage>
</organism>
<evidence type="ECO:0000256" key="1">
    <source>
        <dbReference type="SAM" id="Phobius"/>
    </source>
</evidence>
<dbReference type="RefSeq" id="WP_216643712.1">
    <property type="nucleotide sequence ID" value="NZ_BKZP01000014.1"/>
</dbReference>
<sequence length="113" mass="12871">MFIISKYFFNFTKIIKRGKTGAKNRRSIVTIVAIGIGAAVFIILGRFASISDVQLGYAEEIKAVLESHDFRVEVDGKKEMENRTVSLRKHQEGDVEMMAMVNVVEKFKEELKE</sequence>
<keyword evidence="1" id="KW-1133">Transmembrane helix</keyword>
<keyword evidence="1" id="KW-0812">Transmembrane</keyword>
<proteinExistence type="predicted"/>
<name>A0A5J4JI01_9BACI</name>
<evidence type="ECO:0000313" key="3">
    <source>
        <dbReference type="Proteomes" id="UP000391919"/>
    </source>
</evidence>
<dbReference type="EMBL" id="BKZQ01000018">
    <property type="protein sequence ID" value="GER70315.1"/>
    <property type="molecule type" value="Genomic_DNA"/>
</dbReference>